<dbReference type="CDD" id="cd19526">
    <property type="entry name" value="RecA-like_PEX1_r2"/>
    <property type="match status" value="1"/>
</dbReference>
<dbReference type="PANTHER" id="PTHR23077">
    <property type="entry name" value="AAA-FAMILY ATPASE"/>
    <property type="match status" value="1"/>
</dbReference>
<protein>
    <recommendedName>
        <fullName evidence="14">Peroxisomal ATPase PEX1</fullName>
    </recommendedName>
    <alternativeName>
        <fullName evidence="13">Peroxin-1</fullName>
    </alternativeName>
</protein>
<dbReference type="EMBL" id="LSMT01000405">
    <property type="protein sequence ID" value="PFX18545.1"/>
    <property type="molecule type" value="Genomic_DNA"/>
</dbReference>
<dbReference type="GO" id="GO:0005524">
    <property type="term" value="F:ATP binding"/>
    <property type="evidence" value="ECO:0007669"/>
    <property type="project" value="UniProtKB-KW"/>
</dbReference>
<dbReference type="InterPro" id="IPR009010">
    <property type="entry name" value="Asp_de-COase-like_dom_sf"/>
</dbReference>
<dbReference type="Pfam" id="PF17862">
    <property type="entry name" value="AAA_lid_3"/>
    <property type="match status" value="1"/>
</dbReference>
<reference evidence="21" key="1">
    <citation type="journal article" date="2017" name="bioRxiv">
        <title>Comparative analysis of the genomes of Stylophora pistillata and Acropora digitifera provides evidence for extensive differences between species of corals.</title>
        <authorList>
            <person name="Voolstra C.R."/>
            <person name="Li Y."/>
            <person name="Liew Y.J."/>
            <person name="Baumgarten S."/>
            <person name="Zoccola D."/>
            <person name="Flot J.-F."/>
            <person name="Tambutte S."/>
            <person name="Allemand D."/>
            <person name="Aranda M."/>
        </authorList>
    </citation>
    <scope>NUCLEOTIDE SEQUENCE [LARGE SCALE GENOMIC DNA]</scope>
</reference>
<keyword evidence="10" id="KW-0653">Protein transport</keyword>
<dbReference type="GO" id="GO:0005778">
    <property type="term" value="C:peroxisomal membrane"/>
    <property type="evidence" value="ECO:0007669"/>
    <property type="project" value="UniProtKB-SubCell"/>
</dbReference>
<evidence type="ECO:0000256" key="1">
    <source>
        <dbReference type="ARBA" id="ARBA00004514"/>
    </source>
</evidence>
<evidence type="ECO:0000259" key="19">
    <source>
        <dbReference type="SMART" id="SM00382"/>
    </source>
</evidence>
<dbReference type="InterPro" id="IPR050168">
    <property type="entry name" value="AAA_ATPase_domain"/>
</dbReference>
<evidence type="ECO:0000313" key="20">
    <source>
        <dbReference type="EMBL" id="PFX18545.1"/>
    </source>
</evidence>
<evidence type="ECO:0000256" key="10">
    <source>
        <dbReference type="ARBA" id="ARBA00022927"/>
    </source>
</evidence>
<dbReference type="Gene3D" id="2.40.40.20">
    <property type="match status" value="1"/>
</dbReference>
<organism evidence="20 21">
    <name type="scientific">Stylophora pistillata</name>
    <name type="common">Smooth cauliflower coral</name>
    <dbReference type="NCBI Taxonomy" id="50429"/>
    <lineage>
        <taxon>Eukaryota</taxon>
        <taxon>Metazoa</taxon>
        <taxon>Cnidaria</taxon>
        <taxon>Anthozoa</taxon>
        <taxon>Hexacorallia</taxon>
        <taxon>Scleractinia</taxon>
        <taxon>Astrocoeniina</taxon>
        <taxon>Pocilloporidae</taxon>
        <taxon>Stylophora</taxon>
    </lineage>
</organism>
<gene>
    <name evidence="20" type="primary">PEX1</name>
    <name evidence="20" type="ORF">AWC38_SpisGene17086</name>
</gene>
<feature type="region of interest" description="Disordered" evidence="18">
    <location>
        <begin position="402"/>
        <end position="441"/>
    </location>
</feature>
<feature type="domain" description="AAA+ ATPase" evidence="19">
    <location>
        <begin position="959"/>
        <end position="1095"/>
    </location>
</feature>
<dbReference type="InterPro" id="IPR027417">
    <property type="entry name" value="P-loop_NTPase"/>
</dbReference>
<dbReference type="OrthoDB" id="5965142at2759"/>
<dbReference type="Gene3D" id="1.10.8.60">
    <property type="match status" value="2"/>
</dbReference>
<evidence type="ECO:0000256" key="3">
    <source>
        <dbReference type="ARBA" id="ARBA00022448"/>
    </source>
</evidence>
<keyword evidence="21" id="KW-1185">Reference proteome</keyword>
<accession>A0A2B4RQK6</accession>
<comment type="subunit">
    <text evidence="17">Interacts with PEX6; forming the PEX1-PEX6 AAA ATPase complex, which is composed of a heterohexamer formed by a trimer of PEX1-PEX6 dimers.</text>
</comment>
<dbReference type="SUPFAM" id="SSF54585">
    <property type="entry name" value="Cdc48 domain 2-like"/>
    <property type="match status" value="1"/>
</dbReference>
<dbReference type="FunFam" id="3.40.50.300:FF:000149">
    <property type="entry name" value="Nuclear valosin-containing protein-like"/>
    <property type="match status" value="1"/>
</dbReference>
<evidence type="ECO:0000256" key="18">
    <source>
        <dbReference type="SAM" id="MobiDB-lite"/>
    </source>
</evidence>
<name>A0A2B4RQK6_STYPI</name>
<dbReference type="SUPFAM" id="SSF52540">
    <property type="entry name" value="P-loop containing nucleoside triphosphate hydrolases"/>
    <property type="match status" value="2"/>
</dbReference>
<evidence type="ECO:0000256" key="15">
    <source>
        <dbReference type="ARBA" id="ARBA00046271"/>
    </source>
</evidence>
<keyword evidence="12" id="KW-0576">Peroxisome</keyword>
<evidence type="ECO:0000256" key="7">
    <source>
        <dbReference type="ARBA" id="ARBA00022741"/>
    </source>
</evidence>
<comment type="caution">
    <text evidence="20">The sequence shown here is derived from an EMBL/GenBank/DDBJ whole genome shotgun (WGS) entry which is preliminary data.</text>
</comment>
<dbReference type="InterPro" id="IPR003959">
    <property type="entry name" value="ATPase_AAA_core"/>
</dbReference>
<dbReference type="FunFam" id="3.10.330.10:FF:000004">
    <property type="entry name" value="Peroxisome biogenesis factor 1"/>
    <property type="match status" value="1"/>
</dbReference>
<sequence>MNRIRSASVRTNSSKNCFVSLSGDLAEAVGLRIQGQPFALQLEWENGKAFTSWSGEVIHSRRGDILNDSSSIVQLGKKFADALGLDDEQQVLVEPVVGIASCNRISVDPVSANDWEILELHAGYIESQLLNQVRVVFPGQLLPIWIENNMCVVVQIVDLEPNANCVRLDEFTEVIVTPKTRTFSKGKKPQHVSVHSGNDNTEQENEIHVGASAENKHTLTSSAFHFNNGDQLSSRPSPSKTTNSEEQNGIVNGGLLSRVSGYLQSLFNPHYVESSVNGKQTCKPLTSEEIKNEENWKPLFSFTNKGGKCFTGCVNDSDFEMYLRVQPKIRGNPDASNKDSIVASANYYSLQPTTVFVDFTSLPPLVLKSWTCNWDTFPPPDGTVVKTVQIHRLLSPKERAALQNNKSSSNNNENQGSQSLESSRDSESNQVTGQSPSNYPDMLPPRWVVRIVMTSSINKASVNQISHDLGVAEHVLPGHVTLTKELYKMLGARDLCLVKIQNISSGPSDFQGVVLHPLAETEQKLQDISSDAVVDAFEGWISSVCNVEVPLVLCSGTLMSFDVQGQLCQFVVKLLSHQETSTSTDEPCYYHLTPETLNNVTVVIGTLQNSLKGFYESISAQEIKPHFPRHSFNDLGGVTDVFRKCVDHALSVLRQRPLSNQLGGNIITGLCGGAVLVCGSGTGAGIGCGKTSFAHAVCHQLQEWPVCAHVTLVDCIPFRGKRVDTIKKQWQQIFMEAAWHQPSVILFDDLDQVLSAPSALQEMGGEALYKHRLTQVFKDLINTEINNNSRIVVIATSKSHDSLHPSLLTSQGCHVFQCRAEIHPPDADQRQQILSAMMARLFRHRDRDISELSLLAKKTEGFSPKDLQSLIDRALHQAAVRKMKMSADGGIFSEITTDDFEKALNGFTPTALRGVSLHTAGELGWSDVGGLAAVKAALIETLLWPTKYSWLFSKCPLRMRSGLLLYGPPGTGKTLLAGVVAKECGLNFISIKGPELLSKYIGASEQAVRDMFTRAQSAKPCILFFDEFDSLAPRRGHDSTGVTDRVVNQLLTQLDGVEGLDGVYILAATSRPDLIDPALLRPGRLDKCLYCGIPTKSERLQILEALSSSVTLSEDIDLAVISDLCEHFTGADFKALLYNAQLAAIHRKTNNSLLYKGAFKTTEMESTEKHNIGADTDIVIDDDRDDIIYVPSLTEGSTQLSTEELTKLRSEITILHDNLQHRKSERKPLQSDSATHEATFGIQINQSDLLQAASSVGPSVSDSERRRYQAIYETFVKSRGGDFGLNTPGQGKATLA</sequence>
<feature type="compositionally biased region" description="Polar residues" evidence="18">
    <location>
        <begin position="429"/>
        <end position="438"/>
    </location>
</feature>
<dbReference type="InterPro" id="IPR041569">
    <property type="entry name" value="AAA_lid_3"/>
</dbReference>
<evidence type="ECO:0000256" key="16">
    <source>
        <dbReference type="ARBA" id="ARBA00048778"/>
    </source>
</evidence>
<evidence type="ECO:0000256" key="5">
    <source>
        <dbReference type="ARBA" id="ARBA00022593"/>
    </source>
</evidence>
<evidence type="ECO:0000256" key="6">
    <source>
        <dbReference type="ARBA" id="ARBA00022737"/>
    </source>
</evidence>
<keyword evidence="6" id="KW-0677">Repeat</keyword>
<dbReference type="Proteomes" id="UP000225706">
    <property type="component" value="Unassembled WGS sequence"/>
</dbReference>
<proteinExistence type="inferred from homology"/>
<evidence type="ECO:0000256" key="8">
    <source>
        <dbReference type="ARBA" id="ARBA00022801"/>
    </source>
</evidence>
<evidence type="ECO:0000256" key="12">
    <source>
        <dbReference type="ARBA" id="ARBA00023140"/>
    </source>
</evidence>
<keyword evidence="11" id="KW-0472">Membrane</keyword>
<feature type="region of interest" description="Disordered" evidence="18">
    <location>
        <begin position="183"/>
        <end position="203"/>
    </location>
</feature>
<dbReference type="Gene3D" id="3.40.50.300">
    <property type="entry name" value="P-loop containing nucleotide triphosphate hydrolases"/>
    <property type="match status" value="2"/>
</dbReference>
<dbReference type="GO" id="GO:0016558">
    <property type="term" value="P:protein import into peroxisome matrix"/>
    <property type="evidence" value="ECO:0007669"/>
    <property type="project" value="TreeGrafter"/>
</dbReference>
<dbReference type="Pfam" id="PF09262">
    <property type="entry name" value="PEX-1N"/>
    <property type="match status" value="1"/>
</dbReference>
<evidence type="ECO:0000256" key="2">
    <source>
        <dbReference type="ARBA" id="ARBA00006914"/>
    </source>
</evidence>
<keyword evidence="3" id="KW-0813">Transport</keyword>
<evidence type="ECO:0000256" key="17">
    <source>
        <dbReference type="ARBA" id="ARBA00064205"/>
    </source>
</evidence>
<dbReference type="InterPro" id="IPR003960">
    <property type="entry name" value="ATPase_AAA_CS"/>
</dbReference>
<evidence type="ECO:0000256" key="4">
    <source>
        <dbReference type="ARBA" id="ARBA00022490"/>
    </source>
</evidence>
<comment type="subcellular location">
    <subcellularLocation>
        <location evidence="1">Cytoplasm</location>
        <location evidence="1">Cytosol</location>
    </subcellularLocation>
    <subcellularLocation>
        <location evidence="15">Peroxisome membrane</location>
    </subcellularLocation>
</comment>
<comment type="similarity">
    <text evidence="2">Belongs to the AAA ATPase family.</text>
</comment>
<dbReference type="InterPro" id="IPR003593">
    <property type="entry name" value="AAA+_ATPase"/>
</dbReference>
<keyword evidence="9" id="KW-0067">ATP-binding</keyword>
<dbReference type="GO" id="GO:0016887">
    <property type="term" value="F:ATP hydrolysis activity"/>
    <property type="evidence" value="ECO:0007669"/>
    <property type="project" value="InterPro"/>
</dbReference>
<comment type="catalytic activity">
    <reaction evidence="16">
        <text>ATP + H2O = ADP + phosphate + H(+)</text>
        <dbReference type="Rhea" id="RHEA:13065"/>
        <dbReference type="ChEBI" id="CHEBI:15377"/>
        <dbReference type="ChEBI" id="CHEBI:15378"/>
        <dbReference type="ChEBI" id="CHEBI:30616"/>
        <dbReference type="ChEBI" id="CHEBI:43474"/>
        <dbReference type="ChEBI" id="CHEBI:456216"/>
    </reaction>
    <physiologicalReaction direction="left-to-right" evidence="16">
        <dbReference type="Rhea" id="RHEA:13066"/>
    </physiologicalReaction>
</comment>
<evidence type="ECO:0000256" key="14">
    <source>
        <dbReference type="ARBA" id="ARBA00034532"/>
    </source>
</evidence>
<feature type="region of interest" description="Disordered" evidence="18">
    <location>
        <begin position="224"/>
        <end position="249"/>
    </location>
</feature>
<dbReference type="PANTHER" id="PTHR23077:SF12">
    <property type="entry name" value="PEROXISOMAL ATPASE PEX1"/>
    <property type="match status" value="1"/>
</dbReference>
<dbReference type="STRING" id="50429.A0A2B4RQK6"/>
<evidence type="ECO:0000256" key="11">
    <source>
        <dbReference type="ARBA" id="ARBA00023136"/>
    </source>
</evidence>
<feature type="domain" description="AAA+ ATPase" evidence="19">
    <location>
        <begin position="671"/>
        <end position="826"/>
    </location>
</feature>
<dbReference type="Pfam" id="PF00004">
    <property type="entry name" value="AAA"/>
    <property type="match status" value="2"/>
</dbReference>
<dbReference type="GO" id="GO:0005829">
    <property type="term" value="C:cytosol"/>
    <property type="evidence" value="ECO:0007669"/>
    <property type="project" value="UniProtKB-SubCell"/>
</dbReference>
<evidence type="ECO:0000256" key="9">
    <source>
        <dbReference type="ARBA" id="ARBA00022840"/>
    </source>
</evidence>
<keyword evidence="7" id="KW-0547">Nucleotide-binding</keyword>
<dbReference type="SMART" id="SM00382">
    <property type="entry name" value="AAA"/>
    <property type="match status" value="2"/>
</dbReference>
<evidence type="ECO:0000256" key="13">
    <source>
        <dbReference type="ARBA" id="ARBA00032509"/>
    </source>
</evidence>
<dbReference type="PROSITE" id="PS00674">
    <property type="entry name" value="AAA"/>
    <property type="match status" value="1"/>
</dbReference>
<dbReference type="InterPro" id="IPR015342">
    <property type="entry name" value="PEX1-N_C-lobe"/>
</dbReference>
<dbReference type="Gene3D" id="3.10.330.10">
    <property type="match status" value="1"/>
</dbReference>
<dbReference type="InterPro" id="IPR029067">
    <property type="entry name" value="CDC48_domain_2-like_sf"/>
</dbReference>
<keyword evidence="8" id="KW-0378">Hydrolase</keyword>
<evidence type="ECO:0000313" key="21">
    <source>
        <dbReference type="Proteomes" id="UP000225706"/>
    </source>
</evidence>
<keyword evidence="5" id="KW-0962">Peroxisome biogenesis</keyword>
<dbReference type="FunFam" id="1.10.8.60:FF:000105">
    <property type="entry name" value="PeRoXisome assembly factor"/>
    <property type="match status" value="1"/>
</dbReference>
<dbReference type="SUPFAM" id="SSF50692">
    <property type="entry name" value="ADC-like"/>
    <property type="match status" value="1"/>
</dbReference>
<keyword evidence="4" id="KW-0963">Cytoplasm</keyword>
<feature type="compositionally biased region" description="Low complexity" evidence="18">
    <location>
        <begin position="402"/>
        <end position="421"/>
    </location>
</feature>